<keyword evidence="3" id="KW-0238">DNA-binding</keyword>
<dbReference type="SUPFAM" id="SSF116734">
    <property type="entry name" value="DNA methylase specificity domain"/>
    <property type="match status" value="1"/>
</dbReference>
<accession>A0A1Y0F9J4</accession>
<dbReference type="EMBL" id="CP020858">
    <property type="protein sequence ID" value="ARU19968.1"/>
    <property type="molecule type" value="Genomic_DNA"/>
</dbReference>
<dbReference type="PANTHER" id="PTHR30408:SF12">
    <property type="entry name" value="TYPE I RESTRICTION ENZYME MJAVIII SPECIFICITY SUBUNIT"/>
    <property type="match status" value="1"/>
</dbReference>
<dbReference type="InterPro" id="IPR052021">
    <property type="entry name" value="Type-I_RS_S_subunit"/>
</dbReference>
<gene>
    <name evidence="5" type="ORF">B7R82_08440</name>
</gene>
<evidence type="ECO:0000256" key="1">
    <source>
        <dbReference type="ARBA" id="ARBA00010923"/>
    </source>
</evidence>
<reference evidence="5 6" key="1">
    <citation type="submission" date="2017-04" db="EMBL/GenBank/DDBJ databases">
        <title>Complete genome sequence of Lactobacillus salivarius ZLS006, a probiotic strain isolated from healthy piglet.</title>
        <authorList>
            <person name="Zhang D."/>
        </authorList>
    </citation>
    <scope>NUCLEOTIDE SEQUENCE [LARGE SCALE GENOMIC DNA]</scope>
    <source>
        <strain evidence="5 6">ZLS006</strain>
    </source>
</reference>
<organism evidence="5 6">
    <name type="scientific">Ligilactobacillus salivarius</name>
    <dbReference type="NCBI Taxonomy" id="1624"/>
    <lineage>
        <taxon>Bacteria</taxon>
        <taxon>Bacillati</taxon>
        <taxon>Bacillota</taxon>
        <taxon>Bacilli</taxon>
        <taxon>Lactobacillales</taxon>
        <taxon>Lactobacillaceae</taxon>
        <taxon>Ligilactobacillus</taxon>
    </lineage>
</organism>
<dbReference type="InterPro" id="IPR000055">
    <property type="entry name" value="Restrct_endonuc_typeI_TRD"/>
</dbReference>
<comment type="similarity">
    <text evidence="1">Belongs to the type-I restriction system S methylase family.</text>
</comment>
<evidence type="ECO:0000313" key="6">
    <source>
        <dbReference type="Proteomes" id="UP000195378"/>
    </source>
</evidence>
<dbReference type="Pfam" id="PF01420">
    <property type="entry name" value="Methylase_S"/>
    <property type="match status" value="1"/>
</dbReference>
<evidence type="ECO:0000256" key="2">
    <source>
        <dbReference type="ARBA" id="ARBA00022747"/>
    </source>
</evidence>
<sequence length="177" mass="20331">MGEVGKTFTGLSGKTKEDFGHGDAHFVTYMNVYSNPISDPNMVENVEIDTKQQEVKKGDVFFTTSSETPEEVGMSSVWLSDAPHIYLNSFCFGFRPIVNIFNPYYLAYLLRSNNIRNKMMILAQGISRYNISKNKVMKLNVTIPNIREQQKIGEFFKQLDFLIALHQRKPKYISKLT</sequence>
<dbReference type="Proteomes" id="UP000195378">
    <property type="component" value="Chromosome"/>
</dbReference>
<proteinExistence type="inferred from homology"/>
<evidence type="ECO:0000256" key="3">
    <source>
        <dbReference type="ARBA" id="ARBA00023125"/>
    </source>
</evidence>
<dbReference type="GO" id="GO:0009307">
    <property type="term" value="P:DNA restriction-modification system"/>
    <property type="evidence" value="ECO:0007669"/>
    <property type="project" value="UniProtKB-KW"/>
</dbReference>
<dbReference type="InterPro" id="IPR044946">
    <property type="entry name" value="Restrct_endonuc_typeI_TRD_sf"/>
</dbReference>
<feature type="domain" description="Type I restriction modification DNA specificity" evidence="4">
    <location>
        <begin position="2"/>
        <end position="173"/>
    </location>
</feature>
<dbReference type="PANTHER" id="PTHR30408">
    <property type="entry name" value="TYPE-1 RESTRICTION ENZYME ECOKI SPECIFICITY PROTEIN"/>
    <property type="match status" value="1"/>
</dbReference>
<evidence type="ECO:0000259" key="4">
    <source>
        <dbReference type="Pfam" id="PF01420"/>
    </source>
</evidence>
<protein>
    <recommendedName>
        <fullName evidence="4">Type I restriction modification DNA specificity domain-containing protein</fullName>
    </recommendedName>
</protein>
<name>A0A1Y0F9J4_9LACO</name>
<evidence type="ECO:0000313" key="5">
    <source>
        <dbReference type="EMBL" id="ARU19968.1"/>
    </source>
</evidence>
<dbReference type="GO" id="GO:0003677">
    <property type="term" value="F:DNA binding"/>
    <property type="evidence" value="ECO:0007669"/>
    <property type="project" value="UniProtKB-KW"/>
</dbReference>
<dbReference type="AlphaFoldDB" id="A0A1Y0F9J4"/>
<keyword evidence="2" id="KW-0680">Restriction system</keyword>
<dbReference type="Gene3D" id="3.90.220.20">
    <property type="entry name" value="DNA methylase specificity domains"/>
    <property type="match status" value="1"/>
</dbReference>